<feature type="region of interest" description="Disordered" evidence="7">
    <location>
        <begin position="209"/>
        <end position="228"/>
    </location>
</feature>
<dbReference type="PROSITE" id="PS51892">
    <property type="entry name" value="SUBTILASE"/>
    <property type="match status" value="1"/>
</dbReference>
<feature type="chain" id="PRO_5005513426" evidence="8">
    <location>
        <begin position="38"/>
        <end position="591"/>
    </location>
</feature>
<dbReference type="InterPro" id="IPR050131">
    <property type="entry name" value="Peptidase_S8_subtilisin-like"/>
</dbReference>
<dbReference type="PRINTS" id="PR00723">
    <property type="entry name" value="SUBTILISIN"/>
</dbReference>
<keyword evidence="8" id="KW-0732">Signal</keyword>
<dbReference type="InterPro" id="IPR036852">
    <property type="entry name" value="Peptidase_S8/S53_dom_sf"/>
</dbReference>
<dbReference type="PROSITE" id="PS00136">
    <property type="entry name" value="SUBTILASE_ASP"/>
    <property type="match status" value="1"/>
</dbReference>
<protein>
    <submittedName>
        <fullName evidence="10">Serine protease</fullName>
        <ecNumber evidence="10">3.4.21.-</ecNumber>
    </submittedName>
</protein>
<evidence type="ECO:0000256" key="4">
    <source>
        <dbReference type="ARBA" id="ARBA00022825"/>
    </source>
</evidence>
<dbReference type="EMBL" id="BBYR01000007">
    <property type="protein sequence ID" value="GAP34473.1"/>
    <property type="molecule type" value="Genomic_DNA"/>
</dbReference>
<feature type="domain" description="Peptidase S8/S53" evidence="9">
    <location>
        <begin position="175"/>
        <end position="483"/>
    </location>
</feature>
<reference evidence="10 11" key="2">
    <citation type="journal article" date="2016" name="Science">
        <title>A bacterium that degrades and assimilates poly(ethylene terephthalate).</title>
        <authorList>
            <person name="Yoshida S."/>
            <person name="Hiraga K."/>
            <person name="Takehana T."/>
            <person name="Taniguchi I."/>
            <person name="Yamaji H."/>
            <person name="Maeda Y."/>
            <person name="Toyohara K."/>
            <person name="Miyamoto K."/>
            <person name="Kimura Y."/>
            <person name="Oda K."/>
        </authorList>
    </citation>
    <scope>NUCLEOTIDE SEQUENCE [LARGE SCALE GENOMIC DNA]</scope>
    <source>
        <strain evidence="11">NBRC 110686 / TISTR 2288 / 201-F6</strain>
    </source>
</reference>
<gene>
    <name evidence="10" type="ORF">ISF6_4648</name>
</gene>
<dbReference type="PANTHER" id="PTHR43806">
    <property type="entry name" value="PEPTIDASE S8"/>
    <property type="match status" value="1"/>
</dbReference>
<feature type="signal peptide" evidence="8">
    <location>
        <begin position="1"/>
        <end position="37"/>
    </location>
</feature>
<dbReference type="SUPFAM" id="SSF52743">
    <property type="entry name" value="Subtilisin-like"/>
    <property type="match status" value="1"/>
</dbReference>
<dbReference type="GO" id="GO:0004252">
    <property type="term" value="F:serine-type endopeptidase activity"/>
    <property type="evidence" value="ECO:0007669"/>
    <property type="project" value="UniProtKB-UniRule"/>
</dbReference>
<accession>A0A0K8NVR6</accession>
<dbReference type="CDD" id="cd07496">
    <property type="entry name" value="Peptidases_S8_13"/>
    <property type="match status" value="1"/>
</dbReference>
<evidence type="ECO:0000313" key="10">
    <source>
        <dbReference type="EMBL" id="GAP34473.1"/>
    </source>
</evidence>
<name>A0A0K8NVR6_PISS1</name>
<dbReference type="EC" id="3.4.21.-" evidence="10"/>
<dbReference type="InterPro" id="IPR023828">
    <property type="entry name" value="Peptidase_S8_Ser-AS"/>
</dbReference>
<dbReference type="RefSeq" id="WP_054018587.1">
    <property type="nucleotide sequence ID" value="NZ_BBYR01000007.1"/>
</dbReference>
<dbReference type="Gene3D" id="3.40.50.200">
    <property type="entry name" value="Peptidase S8/S53 domain"/>
    <property type="match status" value="1"/>
</dbReference>
<reference evidence="11" key="1">
    <citation type="submission" date="2015-07" db="EMBL/GenBank/DDBJ databases">
        <title>Discovery of a poly(ethylene terephthalate assimilation.</title>
        <authorList>
            <person name="Yoshida S."/>
            <person name="Hiraga K."/>
            <person name="Takehana T."/>
            <person name="Taniguchi I."/>
            <person name="Yamaji H."/>
            <person name="Maeda Y."/>
            <person name="Toyohara K."/>
            <person name="Miyamoto K."/>
            <person name="Kimura Y."/>
            <person name="Oda K."/>
        </authorList>
    </citation>
    <scope>NUCLEOTIDE SEQUENCE [LARGE SCALE GENOMIC DNA]</scope>
    <source>
        <strain evidence="11">NBRC 110686 / TISTR 2288 / 201-F6</strain>
    </source>
</reference>
<evidence type="ECO:0000256" key="8">
    <source>
        <dbReference type="SAM" id="SignalP"/>
    </source>
</evidence>
<dbReference type="STRING" id="1547922.ISF6_4648"/>
<feature type="active site" description="Charge relay system" evidence="5">
    <location>
        <position position="255"/>
    </location>
</feature>
<dbReference type="GO" id="GO:0006508">
    <property type="term" value="P:proteolysis"/>
    <property type="evidence" value="ECO:0007669"/>
    <property type="project" value="UniProtKB-KW"/>
</dbReference>
<keyword evidence="4 5" id="KW-0720">Serine protease</keyword>
<dbReference type="Pfam" id="PF00082">
    <property type="entry name" value="Peptidase_S8"/>
    <property type="match status" value="1"/>
</dbReference>
<evidence type="ECO:0000256" key="7">
    <source>
        <dbReference type="SAM" id="MobiDB-lite"/>
    </source>
</evidence>
<evidence type="ECO:0000256" key="1">
    <source>
        <dbReference type="ARBA" id="ARBA00011073"/>
    </source>
</evidence>
<dbReference type="InterPro" id="IPR022398">
    <property type="entry name" value="Peptidase_S8_His-AS"/>
</dbReference>
<dbReference type="PANTHER" id="PTHR43806:SF11">
    <property type="entry name" value="CEREVISIN-RELATED"/>
    <property type="match status" value="1"/>
</dbReference>
<dbReference type="InterPro" id="IPR000209">
    <property type="entry name" value="Peptidase_S8/S53_dom"/>
</dbReference>
<keyword evidence="11" id="KW-1185">Reference proteome</keyword>
<feature type="compositionally biased region" description="Pro residues" evidence="7">
    <location>
        <begin position="542"/>
        <end position="554"/>
    </location>
</feature>
<keyword evidence="2 5" id="KW-0645">Protease</keyword>
<dbReference type="PROSITE" id="PS00138">
    <property type="entry name" value="SUBTILASE_SER"/>
    <property type="match status" value="1"/>
</dbReference>
<dbReference type="AlphaFoldDB" id="A0A0K8NVR6"/>
<evidence type="ECO:0000313" key="11">
    <source>
        <dbReference type="Proteomes" id="UP000037660"/>
    </source>
</evidence>
<sequence length="591" mass="58471">MPHPTFPRRPTGAAAFGALICGAAAAVALLVGAPARAADGTPARVIVAFKPGSALSRIEAEATLADPAPQRTRALAQRLGLALRSGASVGPRSQVVMADGLAAQALAQRLAADPEVASVSIDRRRRLAAAPNDPLYAVGGATGPVAGQWYLRPPNTTTPAAIDAESAWDTRTGSSSVVVAVLDTGIRFDHADLLPVAQGGPVLPGYDFVSDAPTGNDGDGRDADPSDPGDWITAAENSQAGGAFRDCGVSASSWHGTSVAGLVGAATNNGFGMAGVGRGIRVLPVRVLGKCGGFDSDIIAGMRWAAGLSVPGVPANPTPAKVINMSLGGTGTCSAAYAQAMTEIAAVGAVVVASAGNSAGHAVSEPANCAGVIAVAGLRHVGTKVGFSDLGPQIALAAPGGNCVDVTAGAACQYPILTARNAGTQVPIANSSVFSDAFNYTVGTSFAAPLVAGTAALMASVKPEITPTELRSLLLSSTRAFPTTGGDNGDGTTVPQCQAPIIDAAGKPVDQLQCYCTTSTCGAGMLDAGAAVRATAASVVVTPPPTTTPTPTTPTPVADSGGGGGGATSGAWLLGLLAATLALRRANRRRG</sequence>
<dbReference type="InterPro" id="IPR015500">
    <property type="entry name" value="Peptidase_S8_subtilisin-rel"/>
</dbReference>
<evidence type="ECO:0000259" key="9">
    <source>
        <dbReference type="Pfam" id="PF00082"/>
    </source>
</evidence>
<keyword evidence="3 5" id="KW-0378">Hydrolase</keyword>
<feature type="active site" description="Charge relay system" evidence="5">
    <location>
        <position position="445"/>
    </location>
</feature>
<feature type="active site" description="Charge relay system" evidence="5">
    <location>
        <position position="183"/>
    </location>
</feature>
<comment type="caution">
    <text evidence="10">The sequence shown here is derived from an EMBL/GenBank/DDBJ whole genome shotgun (WGS) entry which is preliminary data.</text>
</comment>
<dbReference type="Proteomes" id="UP000037660">
    <property type="component" value="Unassembled WGS sequence"/>
</dbReference>
<dbReference type="PROSITE" id="PS00137">
    <property type="entry name" value="SUBTILASE_HIS"/>
    <property type="match status" value="1"/>
</dbReference>
<evidence type="ECO:0000256" key="5">
    <source>
        <dbReference type="PROSITE-ProRule" id="PRU01240"/>
    </source>
</evidence>
<dbReference type="InterPro" id="IPR023827">
    <property type="entry name" value="Peptidase_S8_Asp-AS"/>
</dbReference>
<dbReference type="InterPro" id="IPR034176">
    <property type="entry name" value="Peptidases_S8_13"/>
</dbReference>
<proteinExistence type="inferred from homology"/>
<organism evidence="10 11">
    <name type="scientific">Piscinibacter sakaiensis</name>
    <name type="common">Ideonella sakaiensis</name>
    <dbReference type="NCBI Taxonomy" id="1547922"/>
    <lineage>
        <taxon>Bacteria</taxon>
        <taxon>Pseudomonadati</taxon>
        <taxon>Pseudomonadota</taxon>
        <taxon>Betaproteobacteria</taxon>
        <taxon>Burkholderiales</taxon>
        <taxon>Sphaerotilaceae</taxon>
        <taxon>Piscinibacter</taxon>
    </lineage>
</organism>
<evidence type="ECO:0000256" key="2">
    <source>
        <dbReference type="ARBA" id="ARBA00022670"/>
    </source>
</evidence>
<feature type="region of interest" description="Disordered" evidence="7">
    <location>
        <begin position="541"/>
        <end position="564"/>
    </location>
</feature>
<evidence type="ECO:0000256" key="6">
    <source>
        <dbReference type="RuleBase" id="RU003355"/>
    </source>
</evidence>
<comment type="similarity">
    <text evidence="1 5 6">Belongs to the peptidase S8 family.</text>
</comment>
<evidence type="ECO:0000256" key="3">
    <source>
        <dbReference type="ARBA" id="ARBA00022801"/>
    </source>
</evidence>